<dbReference type="Gene3D" id="3.30.40.10">
    <property type="entry name" value="Zinc/RING finger domain, C3HC4 (zinc finger)"/>
    <property type="match status" value="1"/>
</dbReference>
<keyword evidence="13" id="KW-1185">Reference proteome</keyword>
<proteinExistence type="predicted"/>
<evidence type="ECO:0000256" key="6">
    <source>
        <dbReference type="ARBA" id="ARBA00022786"/>
    </source>
</evidence>
<dbReference type="AlphaFoldDB" id="A0ABD3US47"/>
<accession>A0ABD3US47</accession>
<evidence type="ECO:0000256" key="9">
    <source>
        <dbReference type="ARBA" id="ARBA00023136"/>
    </source>
</evidence>
<name>A0ABD3US47_SINWO</name>
<gene>
    <name evidence="12" type="ORF">ACJMK2_015968</name>
</gene>
<evidence type="ECO:0000256" key="5">
    <source>
        <dbReference type="ARBA" id="ARBA00022771"/>
    </source>
</evidence>
<dbReference type="PROSITE" id="PS51292">
    <property type="entry name" value="ZF_RING_CH"/>
    <property type="match status" value="1"/>
</dbReference>
<evidence type="ECO:0000256" key="10">
    <source>
        <dbReference type="SAM" id="Phobius"/>
    </source>
</evidence>
<evidence type="ECO:0000256" key="4">
    <source>
        <dbReference type="ARBA" id="ARBA00022723"/>
    </source>
</evidence>
<evidence type="ECO:0000256" key="3">
    <source>
        <dbReference type="ARBA" id="ARBA00022692"/>
    </source>
</evidence>
<evidence type="ECO:0000256" key="7">
    <source>
        <dbReference type="ARBA" id="ARBA00022833"/>
    </source>
</evidence>
<evidence type="ECO:0000313" key="12">
    <source>
        <dbReference type="EMBL" id="KAL3852309.1"/>
    </source>
</evidence>
<reference evidence="12 13" key="1">
    <citation type="submission" date="2024-11" db="EMBL/GenBank/DDBJ databases">
        <title>Chromosome-level genome assembly of the freshwater bivalve Anodonta woodiana.</title>
        <authorList>
            <person name="Chen X."/>
        </authorList>
    </citation>
    <scope>NUCLEOTIDE SEQUENCE [LARGE SCALE GENOMIC DNA]</scope>
    <source>
        <strain evidence="12">MN2024</strain>
        <tissue evidence="12">Gills</tissue>
    </source>
</reference>
<dbReference type="EMBL" id="JBJQND010000015">
    <property type="protein sequence ID" value="KAL3852309.1"/>
    <property type="molecule type" value="Genomic_DNA"/>
</dbReference>
<keyword evidence="7" id="KW-0862">Zinc</keyword>
<dbReference type="PANTHER" id="PTHR46065">
    <property type="entry name" value="E3 UBIQUITIN-PROTEIN LIGASE MARCH 2/3 FAMILY MEMBER"/>
    <property type="match status" value="1"/>
</dbReference>
<keyword evidence="6" id="KW-0833">Ubl conjugation pathway</keyword>
<feature type="transmembrane region" description="Helical" evidence="10">
    <location>
        <begin position="183"/>
        <end position="206"/>
    </location>
</feature>
<keyword evidence="2" id="KW-0808">Transferase</keyword>
<evidence type="ECO:0000259" key="11">
    <source>
        <dbReference type="PROSITE" id="PS51292"/>
    </source>
</evidence>
<keyword evidence="3 10" id="KW-0812">Transmembrane</keyword>
<comment type="caution">
    <text evidence="12">The sequence shown here is derived from an EMBL/GenBank/DDBJ whole genome shotgun (WGS) entry which is preliminary data.</text>
</comment>
<organism evidence="12 13">
    <name type="scientific">Sinanodonta woodiana</name>
    <name type="common">Chinese pond mussel</name>
    <name type="synonym">Anodonta woodiana</name>
    <dbReference type="NCBI Taxonomy" id="1069815"/>
    <lineage>
        <taxon>Eukaryota</taxon>
        <taxon>Metazoa</taxon>
        <taxon>Spiralia</taxon>
        <taxon>Lophotrochozoa</taxon>
        <taxon>Mollusca</taxon>
        <taxon>Bivalvia</taxon>
        <taxon>Autobranchia</taxon>
        <taxon>Heteroconchia</taxon>
        <taxon>Palaeoheterodonta</taxon>
        <taxon>Unionida</taxon>
        <taxon>Unionoidea</taxon>
        <taxon>Unionidae</taxon>
        <taxon>Unioninae</taxon>
        <taxon>Sinanodonta</taxon>
    </lineage>
</organism>
<feature type="transmembrane region" description="Helical" evidence="10">
    <location>
        <begin position="226"/>
        <end position="255"/>
    </location>
</feature>
<evidence type="ECO:0000256" key="1">
    <source>
        <dbReference type="ARBA" id="ARBA00004141"/>
    </source>
</evidence>
<dbReference type="GO" id="GO:0016740">
    <property type="term" value="F:transferase activity"/>
    <property type="evidence" value="ECO:0007669"/>
    <property type="project" value="UniProtKB-KW"/>
</dbReference>
<evidence type="ECO:0000313" key="13">
    <source>
        <dbReference type="Proteomes" id="UP001634394"/>
    </source>
</evidence>
<evidence type="ECO:0000256" key="2">
    <source>
        <dbReference type="ARBA" id="ARBA00022679"/>
    </source>
</evidence>
<keyword evidence="8 10" id="KW-1133">Transmembrane helix</keyword>
<dbReference type="PANTHER" id="PTHR46065:SF3">
    <property type="entry name" value="FI20425P1"/>
    <property type="match status" value="1"/>
</dbReference>
<dbReference type="GO" id="GO:0008270">
    <property type="term" value="F:zinc ion binding"/>
    <property type="evidence" value="ECO:0007669"/>
    <property type="project" value="UniProtKB-KW"/>
</dbReference>
<dbReference type="Proteomes" id="UP001634394">
    <property type="component" value="Unassembled WGS sequence"/>
</dbReference>
<dbReference type="SMART" id="SM00744">
    <property type="entry name" value="RINGv"/>
    <property type="match status" value="1"/>
</dbReference>
<sequence length="280" mass="31126">MTSDDTSAYVNIILIMSDEKSGKSDTSEEGQSQDFVDLCERNPVSDQLSQGLLPVTPTQSVSENSRSDIVLDQPTDSWTKVFFSSSSSSSVSVCRICQDDSLNSGERLSVSHCDCKGNLAQVHRSCLGQWVRHRGSNSCEICHAVFAEATPPSSPLGVNQRETLTTLAWQLERFHPLNRRKRAAFAAIVIFLLLVTAVTAVLTVGADRDFRDITSNPWNSKEDVNKAHIVFSICVSFLFFSGTLSLGLMLLWLVLECCYILQRRRILERAIERMLAESNL</sequence>
<feature type="domain" description="RING-CH-type" evidence="11">
    <location>
        <begin position="86"/>
        <end position="149"/>
    </location>
</feature>
<comment type="subcellular location">
    <subcellularLocation>
        <location evidence="1">Membrane</location>
        <topology evidence="1">Multi-pass membrane protein</topology>
    </subcellularLocation>
</comment>
<dbReference type="InterPro" id="IPR013083">
    <property type="entry name" value="Znf_RING/FYVE/PHD"/>
</dbReference>
<dbReference type="InterPro" id="IPR011016">
    <property type="entry name" value="Znf_RING-CH"/>
</dbReference>
<dbReference type="GO" id="GO:0016020">
    <property type="term" value="C:membrane"/>
    <property type="evidence" value="ECO:0007669"/>
    <property type="project" value="UniProtKB-SubCell"/>
</dbReference>
<keyword evidence="4" id="KW-0479">Metal-binding</keyword>
<dbReference type="SUPFAM" id="SSF57850">
    <property type="entry name" value="RING/U-box"/>
    <property type="match status" value="1"/>
</dbReference>
<keyword evidence="5" id="KW-0863">Zinc-finger</keyword>
<dbReference type="Pfam" id="PF12906">
    <property type="entry name" value="RINGv"/>
    <property type="match status" value="1"/>
</dbReference>
<keyword evidence="9 10" id="KW-0472">Membrane</keyword>
<protein>
    <recommendedName>
        <fullName evidence="11">RING-CH-type domain-containing protein</fullName>
    </recommendedName>
</protein>
<evidence type="ECO:0000256" key="8">
    <source>
        <dbReference type="ARBA" id="ARBA00022989"/>
    </source>
</evidence>